<evidence type="ECO:0000313" key="10">
    <source>
        <dbReference type="EMBL" id="ANM61349.1"/>
    </source>
</evidence>
<evidence type="ECO:0000256" key="4">
    <source>
        <dbReference type="ARBA" id="ARBA00022927"/>
    </source>
</evidence>
<dbReference type="PANTHER" id="PTHR21230">
    <property type="entry name" value="VESICLE TRANSPORT V-SNARE PROTEIN VTI1-RELATED"/>
    <property type="match status" value="1"/>
</dbReference>
<dbReference type="GO" id="GO:0005484">
    <property type="term" value="F:SNAP receptor activity"/>
    <property type="evidence" value="ECO:0007669"/>
    <property type="project" value="InterPro"/>
</dbReference>
<evidence type="ECO:0000256" key="1">
    <source>
        <dbReference type="ARBA" id="ARBA00004409"/>
    </source>
</evidence>
<evidence type="ECO:0007829" key="13">
    <source>
        <dbReference type="PeptideAtlas" id="A0A1P8AXF4"/>
    </source>
</evidence>
<proteinExistence type="evidence at protein level"/>
<dbReference type="SMR" id="A0A1P8AXF4"/>
<evidence type="ECO:0000256" key="8">
    <source>
        <dbReference type="PIRNR" id="PIRNR028865"/>
    </source>
</evidence>
<evidence type="ECO:0000313" key="12">
    <source>
        <dbReference type="TAIR" id="AT2G36900"/>
    </source>
</evidence>
<dbReference type="CDD" id="cd15863">
    <property type="entry name" value="SNARE_GS27"/>
    <property type="match status" value="1"/>
</dbReference>
<keyword evidence="11" id="KW-1185">Reference proteome</keyword>
<reference evidence="11" key="3">
    <citation type="journal article" date="2017" name="Plant J.">
        <title>Araport11: a complete reannotation of the Arabidopsis thaliana reference genome.</title>
        <authorList>
            <person name="Cheng C.Y."/>
            <person name="Krishnakumar V."/>
            <person name="Chan A.P."/>
            <person name="Thibaud-Nissen F."/>
            <person name="Schobel S."/>
            <person name="Town C.D."/>
        </authorList>
    </citation>
    <scope>GENOME REANNOTATION</scope>
    <source>
        <strain evidence="11">cv. Columbia</strain>
    </source>
</reference>
<dbReference type="InterPro" id="IPR027027">
    <property type="entry name" value="GOSR2/Membrin/Bos1"/>
</dbReference>
<dbReference type="ProteomicsDB" id="203752"/>
<dbReference type="Proteomes" id="UP000006548">
    <property type="component" value="Chromosome 2"/>
</dbReference>
<dbReference type="Araport" id="AT2G36900"/>
<keyword evidence="3" id="KW-0812">Transmembrane</keyword>
<dbReference type="GO" id="GO:0015031">
    <property type="term" value="P:protein transport"/>
    <property type="evidence" value="ECO:0007669"/>
    <property type="project" value="UniProtKB-KW"/>
</dbReference>
<evidence type="ECO:0000313" key="9">
    <source>
        <dbReference type="Araport" id="AT2G36900"/>
    </source>
</evidence>
<evidence type="ECO:0000256" key="6">
    <source>
        <dbReference type="ARBA" id="ARBA00023034"/>
    </source>
</evidence>
<reference evidence="15" key="2">
    <citation type="journal article" date="2012" name="Mol. Cell. Proteomics">
        <title>Comparative large-scale characterisation of plant vs. mammal proteins reveals similar and idiosyncratic N-alpha acetylation features.</title>
        <authorList>
            <person name="Bienvenut W.V."/>
            <person name="Sumpton D."/>
            <person name="Martinez A."/>
            <person name="Lilla S."/>
            <person name="Espagne C."/>
            <person name="Meinnel T."/>
            <person name="Giglione C."/>
        </authorList>
    </citation>
    <scope>IDENTIFICATION BY MASS SPECTROMETRY [LARGE SCALE ANALYSIS]</scope>
</reference>
<keyword evidence="2 8" id="KW-0813">Transport</keyword>
<evidence type="ECO:0007829" key="15">
    <source>
        <dbReference type="PubMed" id="22223895"/>
    </source>
</evidence>
<dbReference type="ExpressionAtlas" id="A0A1P8AXF4">
    <property type="expression patterns" value="baseline and differential"/>
</dbReference>
<accession>A0A1P8AXF4</accession>
<dbReference type="AlphaFoldDB" id="A0A1P8AXF4"/>
<comment type="similarity">
    <text evidence="8">Belongs to the GOSR2 family.</text>
</comment>
<evidence type="ECO:0000256" key="2">
    <source>
        <dbReference type="ARBA" id="ARBA00022448"/>
    </source>
</evidence>
<evidence type="ECO:0000256" key="7">
    <source>
        <dbReference type="ARBA" id="ARBA00023136"/>
    </source>
</evidence>
<dbReference type="TAIR" id="AT2G36900">
    <property type="gene designation" value="MEMB11"/>
</dbReference>
<dbReference type="PANTHER" id="PTHR21230:SF1">
    <property type="entry name" value="GOLGI SNAP RECEPTOR COMPLEX MEMBER 2"/>
    <property type="match status" value="1"/>
</dbReference>
<organism evidence="10 11">
    <name type="scientific">Arabidopsis thaliana</name>
    <name type="common">Mouse-ear cress</name>
    <dbReference type="NCBI Taxonomy" id="3702"/>
    <lineage>
        <taxon>Eukaryota</taxon>
        <taxon>Viridiplantae</taxon>
        <taxon>Streptophyta</taxon>
        <taxon>Embryophyta</taxon>
        <taxon>Tracheophyta</taxon>
        <taxon>Spermatophyta</taxon>
        <taxon>Magnoliopsida</taxon>
        <taxon>eudicotyledons</taxon>
        <taxon>Gunneridae</taxon>
        <taxon>Pentapetalae</taxon>
        <taxon>rosids</taxon>
        <taxon>malvids</taxon>
        <taxon>Brassicales</taxon>
        <taxon>Brassicaceae</taxon>
        <taxon>Camelineae</taxon>
        <taxon>Arabidopsis</taxon>
    </lineage>
</organism>
<evidence type="ECO:0000313" key="11">
    <source>
        <dbReference type="Proteomes" id="UP000006548"/>
    </source>
</evidence>
<keyword evidence="7 8" id="KW-0472">Membrane</keyword>
<dbReference type="GO" id="GO:0000139">
    <property type="term" value="C:Golgi membrane"/>
    <property type="evidence" value="ECO:0007669"/>
    <property type="project" value="UniProtKB-SubCell"/>
</dbReference>
<evidence type="ECO:0000256" key="3">
    <source>
        <dbReference type="ARBA" id="ARBA00022692"/>
    </source>
</evidence>
<dbReference type="PIRSF" id="PIRSF028865">
    <property type="entry name" value="Membrin-2"/>
    <property type="match status" value="1"/>
</dbReference>
<dbReference type="Pfam" id="PF12352">
    <property type="entry name" value="V-SNARE_C"/>
    <property type="match status" value="1"/>
</dbReference>
<comment type="function">
    <text evidence="8">Involved in transport of proteins from the cis/medial-Golgi to the trans-Golgi network.</text>
</comment>
<dbReference type="SUPFAM" id="SSF58038">
    <property type="entry name" value="SNARE fusion complex"/>
    <property type="match status" value="1"/>
</dbReference>
<keyword evidence="4 8" id="KW-0653">Protein transport</keyword>
<dbReference type="OrthoDB" id="158360at2759"/>
<sequence length="224" mass="25384">MASGIVEGGGSLSDVYSSAKRILLKARDGIERLERFESSSMDSPDLASSVKRDITEVRSLCSNMDTLWRSIPVKSQRDLWRRKTEQVGEEAEYLNLSLEKYMSRNQRKMLEAKERADLLGRASGEGAHILQIFDEEAQAMSSVKNSKRMLEESFSSGVAILSKYAEQRDRLKSAQRKALDVLNTVGLSNSVLRLIERRNRVDTWIKYAAFFRTAIALHRTCSDI</sequence>
<protein>
    <recommendedName>
        <fullName evidence="8">Membrin</fullName>
    </recommendedName>
</protein>
<keyword evidence="6" id="KW-0333">Golgi apparatus</keyword>
<keyword evidence="13 14" id="KW-1267">Proteomics identification</keyword>
<name>A0A1P8AXF4_ARATH</name>
<evidence type="ECO:0000256" key="5">
    <source>
        <dbReference type="ARBA" id="ARBA00022989"/>
    </source>
</evidence>
<reference evidence="10 11" key="1">
    <citation type="journal article" date="1999" name="Nature">
        <title>Sequence and analysis of chromosome 2 of the plant Arabidopsis thaliana.</title>
        <authorList>
            <person name="Lin X."/>
            <person name="Kaul S."/>
            <person name="Rounsley S."/>
            <person name="Shea T.P."/>
            <person name="Benito M.I."/>
            <person name="Town C.D."/>
            <person name="Fujii C.Y."/>
            <person name="Mason T."/>
            <person name="Bowman C.L."/>
            <person name="Barnstead M."/>
            <person name="Feldblyum T.V."/>
            <person name="Buell C.R."/>
            <person name="Ketchum K.A."/>
            <person name="Lee J."/>
            <person name="Ronning C.M."/>
            <person name="Koo H.L."/>
            <person name="Moffat K.S."/>
            <person name="Cronin L.A."/>
            <person name="Shen M."/>
            <person name="Pai G."/>
            <person name="Van Aken S."/>
            <person name="Umayam L."/>
            <person name="Tallon L.J."/>
            <person name="Gill J.E."/>
            <person name="Adams M.D."/>
            <person name="Carrera A.J."/>
            <person name="Creasy T.H."/>
            <person name="Goodman H.M."/>
            <person name="Somerville C.R."/>
            <person name="Copenhaver G.P."/>
            <person name="Preuss D."/>
            <person name="Nierman W.C."/>
            <person name="White O."/>
            <person name="Eisen J.A."/>
            <person name="Salzberg S.L."/>
            <person name="Fraser C.M."/>
            <person name="Venter J.C."/>
        </authorList>
    </citation>
    <scope>NUCLEOTIDE SEQUENCE [LARGE SCALE GENOMIC DNA]</scope>
    <source>
        <strain evidence="11">cv. Columbia</strain>
    </source>
</reference>
<dbReference type="GO" id="GO:0016192">
    <property type="term" value="P:vesicle-mediated transport"/>
    <property type="evidence" value="ECO:0007669"/>
    <property type="project" value="InterPro"/>
</dbReference>
<evidence type="ECO:0007829" key="14">
    <source>
        <dbReference type="ProteomicsDB" id="A0A1P8AXF4"/>
    </source>
</evidence>
<dbReference type="Gene3D" id="1.20.5.110">
    <property type="match status" value="1"/>
</dbReference>
<dbReference type="GeneID" id="818264"/>
<comment type="subcellular location">
    <subcellularLocation>
        <location evidence="1">Golgi apparatus membrane</location>
        <topology evidence="1">Single-pass type IV membrane protein</topology>
    </subcellularLocation>
</comment>
<dbReference type="EMBL" id="CP002685">
    <property type="protein sequence ID" value="ANM61349.1"/>
    <property type="molecule type" value="Genomic_DNA"/>
</dbReference>
<gene>
    <name evidence="10 12" type="primary">MEMB11</name>
    <name evidence="10" type="synonym">ATMEMB11</name>
    <name evidence="10" type="synonym">membrin 11</name>
    <name evidence="9 10" type="ordered locus">At2g36900</name>
    <name evidence="10" type="ORF">T1J8.8</name>
    <name evidence="10" type="ORF">T1J8_8</name>
</gene>
<keyword evidence="5" id="KW-1133">Transmembrane helix</keyword>
<dbReference type="RefSeq" id="NP_001323573.1">
    <property type="nucleotide sequence ID" value="NM_001336614.1"/>
</dbReference>